<dbReference type="AlphaFoldDB" id="A0A081CMW2"/>
<dbReference type="HOGENOM" id="CLU_1916801_0_0_1"/>
<organism evidence="1">
    <name type="scientific">Pseudozyma antarctica</name>
    <name type="common">Yeast</name>
    <name type="synonym">Candida antarctica</name>
    <dbReference type="NCBI Taxonomy" id="84753"/>
    <lineage>
        <taxon>Eukaryota</taxon>
        <taxon>Fungi</taxon>
        <taxon>Dikarya</taxon>
        <taxon>Basidiomycota</taxon>
        <taxon>Ustilaginomycotina</taxon>
        <taxon>Ustilaginomycetes</taxon>
        <taxon>Ustilaginales</taxon>
        <taxon>Ustilaginaceae</taxon>
        <taxon>Moesziomyces</taxon>
    </lineage>
</organism>
<evidence type="ECO:0000313" key="2">
    <source>
        <dbReference type="Proteomes" id="UP000053758"/>
    </source>
</evidence>
<name>A0A081CMW2_PSEA2</name>
<dbReference type="EMBL" id="DF830098">
    <property type="protein sequence ID" value="GAK68008.1"/>
    <property type="molecule type" value="Genomic_DNA"/>
</dbReference>
<dbReference type="Proteomes" id="UP000053758">
    <property type="component" value="Unassembled WGS sequence"/>
</dbReference>
<keyword evidence="2" id="KW-1185">Reference proteome</keyword>
<reference evidence="1" key="1">
    <citation type="submission" date="2014-07" db="EMBL/GenBank/DDBJ databases">
        <title>Draft genome sequence of the yeast Pseudozyma antarctica JCM 10317 known as a producer of lipase B which used in a wide range of industrial applications.</title>
        <authorList>
            <person name="Morita T."/>
            <person name="Saika A."/>
            <person name="Koike H."/>
        </authorList>
    </citation>
    <scope>NUCLEOTIDE SEQUENCE</scope>
    <source>
        <strain evidence="1">JCM 10317</strain>
    </source>
</reference>
<evidence type="ECO:0000313" key="1">
    <source>
        <dbReference type="EMBL" id="GAK68008.1"/>
    </source>
</evidence>
<accession>A0A081CMW2</accession>
<dbReference type="RefSeq" id="XP_014653803.1">
    <property type="nucleotide sequence ID" value="XM_014798317.1"/>
</dbReference>
<sequence>MPTAPGSRQMLAQVSSAIKEPRLDNDMRARGRQQHSFRLARALHLDFVSSSPSACNRRDRLASFLSIHASALRWGMTNLGKVTASLSTTSGTVFSPWPSRRQRRAPSKTAGHCHAYRQACRRTPGLSSAAAG</sequence>
<proteinExistence type="predicted"/>
<dbReference type="GeneID" id="26307056"/>
<gene>
    <name evidence="1" type="ORF">PAN0_031d6238</name>
</gene>
<protein>
    <submittedName>
        <fullName evidence="1">Uncharacterized protein</fullName>
    </submittedName>
</protein>